<feature type="non-terminal residue" evidence="1">
    <location>
        <position position="1"/>
    </location>
</feature>
<comment type="caution">
    <text evidence="1">The sequence shown here is derived from an EMBL/GenBank/DDBJ whole genome shotgun (WGS) entry which is preliminary data.</text>
</comment>
<feature type="non-terminal residue" evidence="1">
    <location>
        <position position="84"/>
    </location>
</feature>
<protein>
    <submittedName>
        <fullName evidence="1">Uncharacterized protein</fullName>
    </submittedName>
</protein>
<reference evidence="1" key="1">
    <citation type="submission" date="2017-08" db="EMBL/GenBank/DDBJ databases">
        <title>Microbulbifer marisrubri sp. nov., a halophilic alphaproteobacterium isolated from marine sediment of the Yellow Sea, China.</title>
        <authorList>
            <person name="Zhang G."/>
            <person name="Xiong Q."/>
        </authorList>
    </citation>
    <scope>NUCLEOTIDE SEQUENCE [LARGE SCALE GENOMIC DNA]</scope>
    <source>
        <strain evidence="1">WRN-8</strain>
    </source>
</reference>
<proteinExistence type="predicted"/>
<dbReference type="Proteomes" id="UP000218427">
    <property type="component" value="Unassembled WGS sequence"/>
</dbReference>
<accession>A0ABX4HXD4</accession>
<sequence length="84" mass="9411">TKRALETGMEDLNRANRGAAAKKALREALSDWPKADLKAETSRHYDPYWQGLNLSTHMEFAKMLRALEASGDPGAMEIHLDPDE</sequence>
<name>A0ABX4HXD4_9GAMM</name>
<dbReference type="EMBL" id="LRFG02000025">
    <property type="protein sequence ID" value="PCO04039.1"/>
    <property type="molecule type" value="Genomic_DNA"/>
</dbReference>
<organism evidence="1 2">
    <name type="scientific">Microbulbifer flavimaris</name>
    <dbReference type="NCBI Taxonomy" id="1781068"/>
    <lineage>
        <taxon>Bacteria</taxon>
        <taxon>Pseudomonadati</taxon>
        <taxon>Pseudomonadota</taxon>
        <taxon>Gammaproteobacteria</taxon>
        <taxon>Cellvibrionales</taxon>
        <taxon>Microbulbiferaceae</taxon>
        <taxon>Microbulbifer</taxon>
    </lineage>
</organism>
<evidence type="ECO:0000313" key="1">
    <source>
        <dbReference type="EMBL" id="PCO04039.1"/>
    </source>
</evidence>
<gene>
    <name evidence="1" type="ORF">AWR36_016000</name>
</gene>
<evidence type="ECO:0000313" key="2">
    <source>
        <dbReference type="Proteomes" id="UP000218427"/>
    </source>
</evidence>
<keyword evidence="2" id="KW-1185">Reference proteome</keyword>